<evidence type="ECO:0000256" key="2">
    <source>
        <dbReference type="ARBA" id="ARBA00022679"/>
    </source>
</evidence>
<dbReference type="InterPro" id="IPR039859">
    <property type="entry name" value="PFA4/ZDH16/20/ERF2-like"/>
</dbReference>
<dbReference type="AlphaFoldDB" id="A0AAE1E2I1"/>
<reference evidence="9" key="1">
    <citation type="journal article" date="2023" name="G3 (Bethesda)">
        <title>A reference genome for the long-term kleptoplast-retaining sea slug Elysia crispata morphotype clarki.</title>
        <authorList>
            <person name="Eastman K.E."/>
            <person name="Pendleton A.L."/>
            <person name="Shaikh M.A."/>
            <person name="Suttiyut T."/>
            <person name="Ogas R."/>
            <person name="Tomko P."/>
            <person name="Gavelis G."/>
            <person name="Widhalm J.R."/>
            <person name="Wisecaver J.H."/>
        </authorList>
    </citation>
    <scope>NUCLEOTIDE SEQUENCE</scope>
    <source>
        <strain evidence="9">ECLA1</strain>
    </source>
</reference>
<dbReference type="InterPro" id="IPR001594">
    <property type="entry name" value="Palmitoyltrfase_DHHC"/>
</dbReference>
<organism evidence="9 10">
    <name type="scientific">Elysia crispata</name>
    <name type="common">lettuce slug</name>
    <dbReference type="NCBI Taxonomy" id="231223"/>
    <lineage>
        <taxon>Eukaryota</taxon>
        <taxon>Metazoa</taxon>
        <taxon>Spiralia</taxon>
        <taxon>Lophotrochozoa</taxon>
        <taxon>Mollusca</taxon>
        <taxon>Gastropoda</taxon>
        <taxon>Heterobranchia</taxon>
        <taxon>Euthyneura</taxon>
        <taxon>Panpulmonata</taxon>
        <taxon>Sacoglossa</taxon>
        <taxon>Placobranchoidea</taxon>
        <taxon>Plakobranchidae</taxon>
        <taxon>Elysia</taxon>
    </lineage>
</organism>
<evidence type="ECO:0000256" key="7">
    <source>
        <dbReference type="RuleBase" id="RU079119"/>
    </source>
</evidence>
<feature type="domain" description="Palmitoyltransferase DHHC" evidence="8">
    <location>
        <begin position="117"/>
        <end position="244"/>
    </location>
</feature>
<comment type="caution">
    <text evidence="9">The sequence shown here is derived from an EMBL/GenBank/DDBJ whole genome shotgun (WGS) entry which is preliminary data.</text>
</comment>
<dbReference type="PANTHER" id="PTHR12246">
    <property type="entry name" value="PALMITOYLTRANSFERASE ZDHHC16"/>
    <property type="match status" value="1"/>
</dbReference>
<comment type="similarity">
    <text evidence="7">Belongs to the DHHC palmitoyltransferase family.</text>
</comment>
<accession>A0AAE1E2I1</accession>
<proteinExistence type="inferred from homology"/>
<dbReference type="GO" id="GO:0019706">
    <property type="term" value="F:protein-cysteine S-palmitoyltransferase activity"/>
    <property type="evidence" value="ECO:0007669"/>
    <property type="project" value="UniProtKB-EC"/>
</dbReference>
<dbReference type="GO" id="GO:0016020">
    <property type="term" value="C:membrane"/>
    <property type="evidence" value="ECO:0007669"/>
    <property type="project" value="UniProtKB-SubCell"/>
</dbReference>
<keyword evidence="6 7" id="KW-0012">Acyltransferase</keyword>
<keyword evidence="2 7" id="KW-0808">Transferase</keyword>
<comment type="domain">
    <text evidence="7">The DHHC domain is required for palmitoyltransferase activity.</text>
</comment>
<protein>
    <recommendedName>
        <fullName evidence="7">Palmitoyltransferase</fullName>
        <ecNumber evidence="7">2.3.1.225</ecNumber>
    </recommendedName>
</protein>
<feature type="transmembrane region" description="Helical" evidence="7">
    <location>
        <begin position="75"/>
        <end position="95"/>
    </location>
</feature>
<dbReference type="Proteomes" id="UP001283361">
    <property type="component" value="Unassembled WGS sequence"/>
</dbReference>
<evidence type="ECO:0000256" key="5">
    <source>
        <dbReference type="ARBA" id="ARBA00023136"/>
    </source>
</evidence>
<comment type="subcellular location">
    <subcellularLocation>
        <location evidence="1">Membrane</location>
        <topology evidence="1">Multi-pass membrane protein</topology>
    </subcellularLocation>
</comment>
<keyword evidence="10" id="KW-1185">Reference proteome</keyword>
<feature type="transmembrane region" description="Helical" evidence="7">
    <location>
        <begin position="201"/>
        <end position="221"/>
    </location>
</feature>
<keyword evidence="3 7" id="KW-0812">Transmembrane</keyword>
<keyword evidence="4 7" id="KW-1133">Transmembrane helix</keyword>
<feature type="transmembrane region" description="Helical" evidence="7">
    <location>
        <begin position="167"/>
        <end position="189"/>
    </location>
</feature>
<name>A0AAE1E2I1_9GAST</name>
<comment type="catalytic activity">
    <reaction evidence="7">
        <text>L-cysteinyl-[protein] + hexadecanoyl-CoA = S-hexadecanoyl-L-cysteinyl-[protein] + CoA</text>
        <dbReference type="Rhea" id="RHEA:36683"/>
        <dbReference type="Rhea" id="RHEA-COMP:10131"/>
        <dbReference type="Rhea" id="RHEA-COMP:11032"/>
        <dbReference type="ChEBI" id="CHEBI:29950"/>
        <dbReference type="ChEBI" id="CHEBI:57287"/>
        <dbReference type="ChEBI" id="CHEBI:57379"/>
        <dbReference type="ChEBI" id="CHEBI:74151"/>
        <dbReference type="EC" id="2.3.1.225"/>
    </reaction>
</comment>
<dbReference type="Pfam" id="PF01529">
    <property type="entry name" value="DHHC"/>
    <property type="match status" value="1"/>
</dbReference>
<dbReference type="EMBL" id="JAWDGP010001468">
    <property type="protein sequence ID" value="KAK3791567.1"/>
    <property type="molecule type" value="Genomic_DNA"/>
</dbReference>
<evidence type="ECO:0000256" key="4">
    <source>
        <dbReference type="ARBA" id="ARBA00022989"/>
    </source>
</evidence>
<dbReference type="PROSITE" id="PS50216">
    <property type="entry name" value="DHHC"/>
    <property type="match status" value="1"/>
</dbReference>
<evidence type="ECO:0000259" key="8">
    <source>
        <dbReference type="Pfam" id="PF01529"/>
    </source>
</evidence>
<keyword evidence="5 7" id="KW-0472">Membrane</keyword>
<evidence type="ECO:0000256" key="6">
    <source>
        <dbReference type="ARBA" id="ARBA00023315"/>
    </source>
</evidence>
<evidence type="ECO:0000256" key="3">
    <source>
        <dbReference type="ARBA" id="ARBA00022692"/>
    </source>
</evidence>
<dbReference type="EC" id="2.3.1.225" evidence="7"/>
<evidence type="ECO:0000313" key="9">
    <source>
        <dbReference type="EMBL" id="KAK3791567.1"/>
    </source>
</evidence>
<evidence type="ECO:0000256" key="1">
    <source>
        <dbReference type="ARBA" id="ARBA00004141"/>
    </source>
</evidence>
<feature type="transmembrane region" description="Helical" evidence="7">
    <location>
        <begin position="45"/>
        <end position="69"/>
    </location>
</feature>
<sequence length="315" mass="36264">MINVQNVMEVVNSPVSPDIVDYNQNSINIPLLGRIHFVQDSEGRFFASCVLAYWIYGTFSTLFIILIPAYNDNTISWPVYYGFLLVSALCLMSFLRSSLTNPGRIPTYSETASDSSEWSKCRTCGHMRPPRSHHCRRCRQCVMRMDHHCPWINNCVGENNHFAFMQLLAYAFLLSLFAFVLVMLHFWVFPKCVSCNREALYIKHSIWAMYLLFLLSINMMFMMMSQFTQQHFNILAGRTTLELMISPSDVTPKHLQKCYSSYRELCGQGRKHQSSAISLAMTASHHVYSGFRTQLYGHRTPIVLGSQVMVNQLNS</sequence>
<gene>
    <name evidence="9" type="ORF">RRG08_002923</name>
</gene>
<evidence type="ECO:0000313" key="10">
    <source>
        <dbReference type="Proteomes" id="UP001283361"/>
    </source>
</evidence>